<dbReference type="SFLD" id="SFLDS00003">
    <property type="entry name" value="Haloacid_Dehalogenase"/>
    <property type="match status" value="1"/>
</dbReference>
<dbReference type="SUPFAM" id="SSF56784">
    <property type="entry name" value="HAD-like"/>
    <property type="match status" value="1"/>
</dbReference>
<sequence>MFDLHSAPAGFTPACAVFDCDGVLLDSETLWCEIQAEMFKHYRVPLTPELEASLVGISADDLATRLADLTPLAADFDGSPEAFRDSVYTTIATAEFDIIDRGVTAIEGALAVVKLLSAKIPVAVASNSGSALLTKKLTHFGYTPYLSTWVSSHDVRSGKPAPDIYREAVRRLGFTPEQALTVEDSVVGLAAATGAGTRCLVYQSEPDAATPAPLLTAGIGRFNSFTDPALLAQLDAWVGHLPDRECPAT</sequence>
<proteinExistence type="predicted"/>
<dbReference type="RefSeq" id="WP_083092083.1">
    <property type="nucleotide sequence ID" value="NZ_LXWF01000040.1"/>
</dbReference>
<dbReference type="InterPro" id="IPR041492">
    <property type="entry name" value="HAD_2"/>
</dbReference>
<protein>
    <recommendedName>
        <fullName evidence="3">HAD family phosphatase</fullName>
    </recommendedName>
</protein>
<dbReference type="NCBIfam" id="TIGR01509">
    <property type="entry name" value="HAD-SF-IA-v3"/>
    <property type="match status" value="1"/>
</dbReference>
<dbReference type="InterPro" id="IPR006439">
    <property type="entry name" value="HAD-SF_hydro_IA"/>
</dbReference>
<evidence type="ECO:0000313" key="2">
    <source>
        <dbReference type="Proteomes" id="UP000192359"/>
    </source>
</evidence>
<dbReference type="CDD" id="cd07505">
    <property type="entry name" value="HAD_BPGM-like"/>
    <property type="match status" value="1"/>
</dbReference>
<keyword evidence="2" id="KW-1185">Reference proteome</keyword>
<dbReference type="InterPro" id="IPR036412">
    <property type="entry name" value="HAD-like_sf"/>
</dbReference>
<evidence type="ECO:0000313" key="1">
    <source>
        <dbReference type="EMBL" id="ORC16509.1"/>
    </source>
</evidence>
<reference evidence="1 2" key="1">
    <citation type="submission" date="2016-05" db="EMBL/GenBank/DDBJ databases">
        <title>Draft genome sequence of a porcine commensal Rothia nasimurium.</title>
        <authorList>
            <person name="Gaiser R.A."/>
            <person name="Van Baarlen P."/>
            <person name="Wells J.M."/>
        </authorList>
    </citation>
    <scope>NUCLEOTIDE SEQUENCE [LARGE SCALE GENOMIC DNA]</scope>
    <source>
        <strain evidence="1 2">PT-32</strain>
    </source>
</reference>
<dbReference type="PANTHER" id="PTHR18901:SF38">
    <property type="entry name" value="PSEUDOURIDINE-5'-PHOSPHATASE"/>
    <property type="match status" value="1"/>
</dbReference>
<organism evidence="1 2">
    <name type="scientific">Rothia nasimurium</name>
    <dbReference type="NCBI Taxonomy" id="85336"/>
    <lineage>
        <taxon>Bacteria</taxon>
        <taxon>Bacillati</taxon>
        <taxon>Actinomycetota</taxon>
        <taxon>Actinomycetes</taxon>
        <taxon>Micrococcales</taxon>
        <taxon>Micrococcaceae</taxon>
        <taxon>Rothia</taxon>
    </lineage>
</organism>
<dbReference type="InterPro" id="IPR023214">
    <property type="entry name" value="HAD_sf"/>
</dbReference>
<comment type="caution">
    <text evidence="1">The sequence shown here is derived from an EMBL/GenBank/DDBJ whole genome shotgun (WGS) entry which is preliminary data.</text>
</comment>
<dbReference type="AlphaFoldDB" id="A0A1Y1RQ02"/>
<dbReference type="Gene3D" id="3.40.50.1000">
    <property type="entry name" value="HAD superfamily/HAD-like"/>
    <property type="match status" value="1"/>
</dbReference>
<accession>A0A1Y1RQ02</accession>
<dbReference type="InterPro" id="IPR023198">
    <property type="entry name" value="PGP-like_dom2"/>
</dbReference>
<dbReference type="PRINTS" id="PR00413">
    <property type="entry name" value="HADHALOGNASE"/>
</dbReference>
<dbReference type="OrthoDB" id="9812856at2"/>
<dbReference type="Gene3D" id="1.10.150.240">
    <property type="entry name" value="Putative phosphatase, domain 2"/>
    <property type="match status" value="1"/>
</dbReference>
<dbReference type="EMBL" id="LXWF01000040">
    <property type="protein sequence ID" value="ORC16509.1"/>
    <property type="molecule type" value="Genomic_DNA"/>
</dbReference>
<dbReference type="Proteomes" id="UP000192359">
    <property type="component" value="Unassembled WGS sequence"/>
</dbReference>
<dbReference type="SFLD" id="SFLDG01129">
    <property type="entry name" value="C1.5:_HAD__Beta-PGM__Phosphata"/>
    <property type="match status" value="1"/>
</dbReference>
<evidence type="ECO:0008006" key="3">
    <source>
        <dbReference type="Google" id="ProtNLM"/>
    </source>
</evidence>
<dbReference type="Pfam" id="PF13419">
    <property type="entry name" value="HAD_2"/>
    <property type="match status" value="1"/>
</dbReference>
<name>A0A1Y1RQ02_9MICC</name>
<dbReference type="PANTHER" id="PTHR18901">
    <property type="entry name" value="2-DEOXYGLUCOSE-6-PHOSPHATE PHOSPHATASE 2"/>
    <property type="match status" value="1"/>
</dbReference>
<gene>
    <name evidence="1" type="ORF">A7979_04105</name>
</gene>